<proteinExistence type="predicted"/>
<dbReference type="RefSeq" id="XP_033591681.1">
    <property type="nucleotide sequence ID" value="XM_033735225.1"/>
</dbReference>
<feature type="compositionally biased region" description="Basic and acidic residues" evidence="1">
    <location>
        <begin position="160"/>
        <end position="176"/>
    </location>
</feature>
<dbReference type="OrthoDB" id="3901046at2759"/>
<evidence type="ECO:0000256" key="1">
    <source>
        <dbReference type="SAM" id="MobiDB-lite"/>
    </source>
</evidence>
<keyword evidence="3" id="KW-1185">Reference proteome</keyword>
<reference evidence="2" key="1">
    <citation type="journal article" date="2020" name="Stud. Mycol.">
        <title>101 Dothideomycetes genomes: a test case for predicting lifestyles and emergence of pathogens.</title>
        <authorList>
            <person name="Haridas S."/>
            <person name="Albert R."/>
            <person name="Binder M."/>
            <person name="Bloem J."/>
            <person name="Labutti K."/>
            <person name="Salamov A."/>
            <person name="Andreopoulos B."/>
            <person name="Baker S."/>
            <person name="Barry K."/>
            <person name="Bills G."/>
            <person name="Bluhm B."/>
            <person name="Cannon C."/>
            <person name="Castanera R."/>
            <person name="Culley D."/>
            <person name="Daum C."/>
            <person name="Ezra D."/>
            <person name="Gonzalez J."/>
            <person name="Henrissat B."/>
            <person name="Kuo A."/>
            <person name="Liang C."/>
            <person name="Lipzen A."/>
            <person name="Lutzoni F."/>
            <person name="Magnuson J."/>
            <person name="Mondo S."/>
            <person name="Nolan M."/>
            <person name="Ohm R."/>
            <person name="Pangilinan J."/>
            <person name="Park H.-J."/>
            <person name="Ramirez L."/>
            <person name="Alfaro M."/>
            <person name="Sun H."/>
            <person name="Tritt A."/>
            <person name="Yoshinaga Y."/>
            <person name="Zwiers L.-H."/>
            <person name="Turgeon B."/>
            <person name="Goodwin S."/>
            <person name="Spatafora J."/>
            <person name="Crous P."/>
            <person name="Grigoriev I."/>
        </authorList>
    </citation>
    <scope>NUCLEOTIDE SEQUENCE</scope>
    <source>
        <strain evidence="2">CBS 113389</strain>
    </source>
</reference>
<feature type="region of interest" description="Disordered" evidence="1">
    <location>
        <begin position="97"/>
        <end position="280"/>
    </location>
</feature>
<dbReference type="AlphaFoldDB" id="A0A6A6PYP2"/>
<evidence type="ECO:0000313" key="3">
    <source>
        <dbReference type="Proteomes" id="UP000799767"/>
    </source>
</evidence>
<gene>
    <name evidence="2" type="ORF">BDY17DRAFT_308565</name>
</gene>
<dbReference type="GeneID" id="54476227"/>
<feature type="compositionally biased region" description="Basic and acidic residues" evidence="1">
    <location>
        <begin position="135"/>
        <end position="147"/>
    </location>
</feature>
<evidence type="ECO:0000313" key="2">
    <source>
        <dbReference type="EMBL" id="KAF2485112.1"/>
    </source>
</evidence>
<feature type="region of interest" description="Disordered" evidence="1">
    <location>
        <begin position="1"/>
        <end position="53"/>
    </location>
</feature>
<sequence>MPSRTSPAHSRERSLSWPSPSNRKANPPQPVDTDYTTSAITNDPFLDDLEDNPDQHFLAPIQMYEYEAWPGDSDDEDTDDGCVEWAAGITDFALFDDDRRRARQQSEPLPRKWSAMLQQQTSALQRSLNRGRVRSSKEADSGERVLDVEEMPSLTPDTSPRLRDDLETAARDEGAKIPEYLMSGANRLREEQGMDGMSTNGRDRQQTERIRRQQRPGLGHSRTMSGRAHAWTRPSSEIYTVGEEPENESERSSRRSRSSGRGDSNGDDDEMIRGRARSQR</sequence>
<protein>
    <submittedName>
        <fullName evidence="2">Uncharacterized protein</fullName>
    </submittedName>
</protein>
<accession>A0A6A6PYP2</accession>
<dbReference type="EMBL" id="MU001633">
    <property type="protein sequence ID" value="KAF2485112.1"/>
    <property type="molecule type" value="Genomic_DNA"/>
</dbReference>
<dbReference type="Proteomes" id="UP000799767">
    <property type="component" value="Unassembled WGS sequence"/>
</dbReference>
<feature type="compositionally biased region" description="Basic and acidic residues" evidence="1">
    <location>
        <begin position="201"/>
        <end position="211"/>
    </location>
</feature>
<name>A0A6A6PYP2_9PEZI</name>
<organism evidence="2 3">
    <name type="scientific">Neohortaea acidophila</name>
    <dbReference type="NCBI Taxonomy" id="245834"/>
    <lineage>
        <taxon>Eukaryota</taxon>
        <taxon>Fungi</taxon>
        <taxon>Dikarya</taxon>
        <taxon>Ascomycota</taxon>
        <taxon>Pezizomycotina</taxon>
        <taxon>Dothideomycetes</taxon>
        <taxon>Dothideomycetidae</taxon>
        <taxon>Mycosphaerellales</taxon>
        <taxon>Teratosphaeriaceae</taxon>
        <taxon>Neohortaea</taxon>
    </lineage>
</organism>
<feature type="compositionally biased region" description="Polar residues" evidence="1">
    <location>
        <begin position="116"/>
        <end position="128"/>
    </location>
</feature>